<sequence length="286" mass="33169">MNLKHLGCLMILLFLLSSCSSKMKITGNSTSSLTPLRANESVVIIEENENLDQTETNAKIGSFEIKDGGLSLDCSYERVQSLAKDKARSVGGNTVKITEHKLPGTWSTCHRIKFEVYKIADITPYQEEMIWSANNKLKWEYFKAPPKFERNSMFCGFIDVQFNDIKLLNDNGKVNINPIFLFECSYVQPSEKSENLLDYNQVKFDLLEVYARKMRSEFDKSSIDTLDEWTKFAQNIYDKVQKEYETDIYNYEVETNFGQNHTEVVGWQYMVKNELEELTEYSSDRS</sequence>
<keyword evidence="3" id="KW-1185">Reference proteome</keyword>
<dbReference type="AlphaFoldDB" id="A0A9X2KZ16"/>
<comment type="caution">
    <text evidence="2">The sequence shown here is derived from an EMBL/GenBank/DDBJ whole genome shotgun (WGS) entry which is preliminary data.</text>
</comment>
<dbReference type="Proteomes" id="UP001155280">
    <property type="component" value="Unassembled WGS sequence"/>
</dbReference>
<feature type="chain" id="PRO_5040792913" description="Lipoprotein" evidence="1">
    <location>
        <begin position="24"/>
        <end position="286"/>
    </location>
</feature>
<accession>A0A9X2KZ16</accession>
<evidence type="ECO:0008006" key="4">
    <source>
        <dbReference type="Google" id="ProtNLM"/>
    </source>
</evidence>
<dbReference type="PROSITE" id="PS51257">
    <property type="entry name" value="PROKAR_LIPOPROTEIN"/>
    <property type="match status" value="1"/>
</dbReference>
<proteinExistence type="predicted"/>
<feature type="signal peptide" evidence="1">
    <location>
        <begin position="1"/>
        <end position="23"/>
    </location>
</feature>
<evidence type="ECO:0000256" key="1">
    <source>
        <dbReference type="SAM" id="SignalP"/>
    </source>
</evidence>
<reference evidence="2" key="1">
    <citation type="submission" date="2022-07" db="EMBL/GenBank/DDBJ databases">
        <title>Gramela sediminis sp. nov., isolated from deep-sea sediment of the Indian Ocean.</title>
        <authorList>
            <person name="Shi H."/>
        </authorList>
    </citation>
    <scope>NUCLEOTIDE SEQUENCE</scope>
    <source>
        <strain evidence="2">GC03-9</strain>
    </source>
</reference>
<dbReference type="RefSeq" id="WP_241552509.1">
    <property type="nucleotide sequence ID" value="NZ_JANCNS010000003.1"/>
</dbReference>
<protein>
    <recommendedName>
        <fullName evidence="4">Lipoprotein</fullName>
    </recommendedName>
</protein>
<keyword evidence="1" id="KW-0732">Signal</keyword>
<gene>
    <name evidence="2" type="ORF">MKO06_13040</name>
</gene>
<dbReference type="EMBL" id="JANCNS010000003">
    <property type="protein sequence ID" value="MCP9200839.1"/>
    <property type="molecule type" value="Genomic_DNA"/>
</dbReference>
<name>A0A9X2KZ16_9FLAO</name>
<organism evidence="2 3">
    <name type="scientific">Christiangramia oceanisediminis</name>
    <dbReference type="NCBI Taxonomy" id="2920386"/>
    <lineage>
        <taxon>Bacteria</taxon>
        <taxon>Pseudomonadati</taxon>
        <taxon>Bacteroidota</taxon>
        <taxon>Flavobacteriia</taxon>
        <taxon>Flavobacteriales</taxon>
        <taxon>Flavobacteriaceae</taxon>
        <taxon>Christiangramia</taxon>
    </lineage>
</organism>
<evidence type="ECO:0000313" key="2">
    <source>
        <dbReference type="EMBL" id="MCP9200839.1"/>
    </source>
</evidence>
<evidence type="ECO:0000313" key="3">
    <source>
        <dbReference type="Proteomes" id="UP001155280"/>
    </source>
</evidence>